<proteinExistence type="predicted"/>
<dbReference type="SUPFAM" id="SSF52540">
    <property type="entry name" value="P-loop containing nucleoside triphosphate hydrolases"/>
    <property type="match status" value="1"/>
</dbReference>
<evidence type="ECO:0000313" key="4">
    <source>
        <dbReference type="EMBL" id="UPO23964.1"/>
    </source>
</evidence>
<organism evidence="4 5">
    <name type="scientific">Acinetobacter portensis</name>
    <dbReference type="NCBI Taxonomy" id="1839785"/>
    <lineage>
        <taxon>Bacteria</taxon>
        <taxon>Pseudomonadati</taxon>
        <taxon>Pseudomonadota</taxon>
        <taxon>Gammaproteobacteria</taxon>
        <taxon>Moraxellales</taxon>
        <taxon>Moraxellaceae</taxon>
        <taxon>Acinetobacter</taxon>
    </lineage>
</organism>
<name>A0ABY4JX95_9GAMM</name>
<evidence type="ECO:0000256" key="1">
    <source>
        <dbReference type="SAM" id="MobiDB-lite"/>
    </source>
</evidence>
<dbReference type="CDD" id="cd01026">
    <property type="entry name" value="TOPRIM_OLD"/>
    <property type="match status" value="1"/>
</dbReference>
<dbReference type="InterPro" id="IPR027417">
    <property type="entry name" value="P-loop_NTPase"/>
</dbReference>
<dbReference type="InterPro" id="IPR041685">
    <property type="entry name" value="AAA_GajA/Old/RecF-like"/>
</dbReference>
<feature type="domain" description="OLD protein-like TOPRIM" evidence="3">
    <location>
        <begin position="413"/>
        <end position="480"/>
    </location>
</feature>
<feature type="compositionally biased region" description="Basic residues" evidence="1">
    <location>
        <begin position="144"/>
        <end position="153"/>
    </location>
</feature>
<dbReference type="PANTHER" id="PTHR43581">
    <property type="entry name" value="ATP/GTP PHOSPHATASE"/>
    <property type="match status" value="1"/>
</dbReference>
<dbReference type="Gene3D" id="3.40.50.300">
    <property type="entry name" value="P-loop containing nucleotide triphosphate hydrolases"/>
    <property type="match status" value="1"/>
</dbReference>
<protein>
    <submittedName>
        <fullName evidence="4">AAA family ATPase</fullName>
    </submittedName>
</protein>
<dbReference type="InterPro" id="IPR034139">
    <property type="entry name" value="TOPRIM_OLD"/>
</dbReference>
<dbReference type="EMBL" id="CP096120">
    <property type="protein sequence ID" value="UPO23964.1"/>
    <property type="molecule type" value="Genomic_DNA"/>
</dbReference>
<dbReference type="InterPro" id="IPR051396">
    <property type="entry name" value="Bact_Antivir_Def_Nuclease"/>
</dbReference>
<feature type="domain" description="Endonuclease GajA/Old nuclease/RecF-like AAA" evidence="2">
    <location>
        <begin position="5"/>
        <end position="358"/>
    </location>
</feature>
<dbReference type="Proteomes" id="UP000831422">
    <property type="component" value="Chromosome"/>
</dbReference>
<keyword evidence="5" id="KW-1185">Reference proteome</keyword>
<evidence type="ECO:0000259" key="3">
    <source>
        <dbReference type="Pfam" id="PF20469"/>
    </source>
</evidence>
<dbReference type="PANTHER" id="PTHR43581:SF4">
    <property type="entry name" value="ATP_GTP PHOSPHATASE"/>
    <property type="match status" value="1"/>
</dbReference>
<dbReference type="RefSeq" id="WP_248101792.1">
    <property type="nucleotide sequence ID" value="NZ_CP096120.1"/>
</dbReference>
<sequence>MSIPKIKKLIIKNFGCIGNDPISVDIDKIVILVGANNTGKSTILRAYEAVTDNLKLDLSDFHNNQVNSNYLPTIELHSIITNENKPGDEWCLAIENTDHFLVREKWTWDSPNKDPSRVGFNVNLNRYAEDSDKEKQPWGMQNKAKSKRPKPHRVSTFDSPEVQALAIKSLLKSILDDQIKEFKLEESEKTSYQLILDSLIDLRDKIKQDQESEIEQLENSANEIISRIFPNHNLKIVAPPSEKEIKIDLLGDEFEVKMGHVNGEIFPLEKQGSGSRRTALWTILKLLADKGYKAKITSSKSVSQHEQLGSNSAHILLLDEPEVSLHPTAITTARDVLYSLPKSENWQIMIATHSPNFIDLSKDHTTVIRVEKNITDGIETTTLFSPEQTQLDHDDKENLKLINLFDSHISHAFFGGKILVVEGDTEYAAFNYIREFESRNGNQNYDDLNIIRARGKVTVASMMKVLNHFQNKYYVLHDSDTPTCQSRKLNKQLSTPKNKIYDIVEITNPAWTNNNKIKNQMGGNCKVVASLINFEHAYFSEDISTNKPEHCISKIKSIPEKYNLIKQLLDALLDQNEAALPEGAVQWSNISELEALIPKVILQDEAGPA</sequence>
<feature type="region of interest" description="Disordered" evidence="1">
    <location>
        <begin position="131"/>
        <end position="157"/>
    </location>
</feature>
<gene>
    <name evidence="4" type="ORF">MZO21_03870</name>
</gene>
<dbReference type="Pfam" id="PF20469">
    <property type="entry name" value="OLD-like_TOPRIM"/>
    <property type="match status" value="1"/>
</dbReference>
<dbReference type="Pfam" id="PF13175">
    <property type="entry name" value="AAA_15"/>
    <property type="match status" value="1"/>
</dbReference>
<evidence type="ECO:0000259" key="2">
    <source>
        <dbReference type="Pfam" id="PF13175"/>
    </source>
</evidence>
<accession>A0ABY4JX95</accession>
<reference evidence="4 5" key="1">
    <citation type="submission" date="2022-04" db="EMBL/GenBank/DDBJ databases">
        <title>Occurrence of NDM-1-producing Shewanella putrefaciens and Acinetobacter portensis in a dairy farm from China.</title>
        <authorList>
            <person name="Li R."/>
            <person name="Zhang L."/>
        </authorList>
    </citation>
    <scope>NUCLEOTIDE SEQUENCE [LARGE SCALE GENOMIC DNA]</scope>
    <source>
        <strain evidence="4 5">JNE5</strain>
    </source>
</reference>
<evidence type="ECO:0000313" key="5">
    <source>
        <dbReference type="Proteomes" id="UP000831422"/>
    </source>
</evidence>